<evidence type="ECO:0000313" key="2">
    <source>
        <dbReference type="EMBL" id="MED6270121.1"/>
    </source>
</evidence>
<organism evidence="2 3">
    <name type="scientific">Characodon lateralis</name>
    <dbReference type="NCBI Taxonomy" id="208331"/>
    <lineage>
        <taxon>Eukaryota</taxon>
        <taxon>Metazoa</taxon>
        <taxon>Chordata</taxon>
        <taxon>Craniata</taxon>
        <taxon>Vertebrata</taxon>
        <taxon>Euteleostomi</taxon>
        <taxon>Actinopterygii</taxon>
        <taxon>Neopterygii</taxon>
        <taxon>Teleostei</taxon>
        <taxon>Neoteleostei</taxon>
        <taxon>Acanthomorphata</taxon>
        <taxon>Ovalentaria</taxon>
        <taxon>Atherinomorphae</taxon>
        <taxon>Cyprinodontiformes</taxon>
        <taxon>Goodeidae</taxon>
        <taxon>Characodon</taxon>
    </lineage>
</organism>
<protein>
    <recommendedName>
        <fullName evidence="4">Secreted protein</fullName>
    </recommendedName>
</protein>
<dbReference type="Proteomes" id="UP001352852">
    <property type="component" value="Unassembled WGS sequence"/>
</dbReference>
<keyword evidence="1" id="KW-0732">Signal</keyword>
<evidence type="ECO:0000313" key="3">
    <source>
        <dbReference type="Proteomes" id="UP001352852"/>
    </source>
</evidence>
<gene>
    <name evidence="2" type="ORF">CHARACLAT_006747</name>
</gene>
<name>A0ABU7D714_9TELE</name>
<evidence type="ECO:0000256" key="1">
    <source>
        <dbReference type="SAM" id="SignalP"/>
    </source>
</evidence>
<sequence>MQLFPILFLINSLGSLVHSPLSLSTYTLQVPPVNYPDTNMLHGHQPVCVFYKMKCSASVKTDIRCPGATSQSVMRKCDSRKNHIKLSHYVKIQT</sequence>
<feature type="chain" id="PRO_5046355201" description="Secreted protein" evidence="1">
    <location>
        <begin position="20"/>
        <end position="94"/>
    </location>
</feature>
<comment type="caution">
    <text evidence="2">The sequence shown here is derived from an EMBL/GenBank/DDBJ whole genome shotgun (WGS) entry which is preliminary data.</text>
</comment>
<reference evidence="2 3" key="1">
    <citation type="submission" date="2021-06" db="EMBL/GenBank/DDBJ databases">
        <authorList>
            <person name="Palmer J.M."/>
        </authorList>
    </citation>
    <scope>NUCLEOTIDE SEQUENCE [LARGE SCALE GENOMIC DNA]</scope>
    <source>
        <strain evidence="2 3">CL_MEX2019</strain>
        <tissue evidence="2">Muscle</tissue>
    </source>
</reference>
<accession>A0ABU7D714</accession>
<feature type="signal peptide" evidence="1">
    <location>
        <begin position="1"/>
        <end position="19"/>
    </location>
</feature>
<dbReference type="EMBL" id="JAHUTJ010016750">
    <property type="protein sequence ID" value="MED6270121.1"/>
    <property type="molecule type" value="Genomic_DNA"/>
</dbReference>
<evidence type="ECO:0008006" key="4">
    <source>
        <dbReference type="Google" id="ProtNLM"/>
    </source>
</evidence>
<keyword evidence="3" id="KW-1185">Reference proteome</keyword>
<proteinExistence type="predicted"/>